<evidence type="ECO:0000256" key="1">
    <source>
        <dbReference type="SAM" id="MobiDB-lite"/>
    </source>
</evidence>
<evidence type="ECO:0000313" key="3">
    <source>
        <dbReference type="Proteomes" id="UP000326565"/>
    </source>
</evidence>
<evidence type="ECO:0000313" key="2">
    <source>
        <dbReference type="EMBL" id="KAB8074544.1"/>
    </source>
</evidence>
<feature type="region of interest" description="Disordered" evidence="1">
    <location>
        <begin position="79"/>
        <end position="132"/>
    </location>
</feature>
<protein>
    <submittedName>
        <fullName evidence="2">Uncharacterized protein</fullName>
    </submittedName>
</protein>
<feature type="compositionally biased region" description="Polar residues" evidence="1">
    <location>
        <begin position="80"/>
        <end position="92"/>
    </location>
</feature>
<accession>A0A5N5X4U7</accession>
<proteinExistence type="predicted"/>
<sequence length="460" mass="50134">MARPFDFGSKITSIIHGVIDSFLKNTTAYSLEESRHAPPVEDKQMTPQRSSAMVCSLLFVLCSPTLFYLSHLQQSSSSSAPSGYQNPFVSHTPSPSPSPSPCPSSNSPSFRHSSQKSTSQSSHKLQHSTGKRMMHPVADIDDTAGFLAAARSLKLDLTKYRTALSVVEDAPSEHGSHANSQEDLMFTSTPKEANTPPEFPVQSNDEFGGSDGGNLLSDFVAAEPKLTKVAEESTVSGFTFTDNVATASRVSVEEEQGREQMTTFKTWGTPEVRGKPAASVRKIIIKGLPSFWATPAKVLSLIHGGAIESVSVTPSGTAHILFCEHGACQAFYDTYPNGIDLDRERKITVFVEMGKEVDVISSQLSFSLSTGATRAVRAVGVDLDVTMRQLSGMATDSHRKVEKIIDTYVPGDARNVIFRFCTIEDAVRFRAMLVRNEEWEQCNVQYTTDPCELATGYHAD</sequence>
<organism evidence="2 3">
    <name type="scientific">Aspergillus leporis</name>
    <dbReference type="NCBI Taxonomy" id="41062"/>
    <lineage>
        <taxon>Eukaryota</taxon>
        <taxon>Fungi</taxon>
        <taxon>Dikarya</taxon>
        <taxon>Ascomycota</taxon>
        <taxon>Pezizomycotina</taxon>
        <taxon>Eurotiomycetes</taxon>
        <taxon>Eurotiomycetidae</taxon>
        <taxon>Eurotiales</taxon>
        <taxon>Aspergillaceae</taxon>
        <taxon>Aspergillus</taxon>
        <taxon>Aspergillus subgen. Circumdati</taxon>
    </lineage>
</organism>
<feature type="region of interest" description="Disordered" evidence="1">
    <location>
        <begin position="188"/>
        <end position="214"/>
    </location>
</feature>
<dbReference type="AlphaFoldDB" id="A0A5N5X4U7"/>
<dbReference type="Proteomes" id="UP000326565">
    <property type="component" value="Unassembled WGS sequence"/>
</dbReference>
<reference evidence="2 3" key="1">
    <citation type="submission" date="2019-04" db="EMBL/GenBank/DDBJ databases">
        <title>Friends and foes A comparative genomics study of 23 Aspergillus species from section Flavi.</title>
        <authorList>
            <consortium name="DOE Joint Genome Institute"/>
            <person name="Kjaerbolling I."/>
            <person name="Vesth T."/>
            <person name="Frisvad J.C."/>
            <person name="Nybo J.L."/>
            <person name="Theobald S."/>
            <person name="Kildgaard S."/>
            <person name="Isbrandt T."/>
            <person name="Kuo A."/>
            <person name="Sato A."/>
            <person name="Lyhne E.K."/>
            <person name="Kogle M.E."/>
            <person name="Wiebenga A."/>
            <person name="Kun R.S."/>
            <person name="Lubbers R.J."/>
            <person name="Makela M.R."/>
            <person name="Barry K."/>
            <person name="Chovatia M."/>
            <person name="Clum A."/>
            <person name="Daum C."/>
            <person name="Haridas S."/>
            <person name="He G."/>
            <person name="LaButti K."/>
            <person name="Lipzen A."/>
            <person name="Mondo S."/>
            <person name="Riley R."/>
            <person name="Salamov A."/>
            <person name="Simmons B.A."/>
            <person name="Magnuson J.K."/>
            <person name="Henrissat B."/>
            <person name="Mortensen U.H."/>
            <person name="Larsen T.O."/>
            <person name="Devries R.P."/>
            <person name="Grigoriev I.V."/>
            <person name="Machida M."/>
            <person name="Baker S.E."/>
            <person name="Andersen M.R."/>
        </authorList>
    </citation>
    <scope>NUCLEOTIDE SEQUENCE [LARGE SCALE GENOMIC DNA]</scope>
    <source>
        <strain evidence="2 3">CBS 151.66</strain>
    </source>
</reference>
<name>A0A5N5X4U7_9EURO</name>
<dbReference type="OrthoDB" id="422086at2759"/>
<gene>
    <name evidence="2" type="ORF">BDV29DRAFT_156542</name>
</gene>
<dbReference type="EMBL" id="ML732208">
    <property type="protein sequence ID" value="KAB8074544.1"/>
    <property type="molecule type" value="Genomic_DNA"/>
</dbReference>
<feature type="compositionally biased region" description="Low complexity" evidence="1">
    <location>
        <begin position="103"/>
        <end position="123"/>
    </location>
</feature>
<keyword evidence="3" id="KW-1185">Reference proteome</keyword>